<evidence type="ECO:0000313" key="3">
    <source>
        <dbReference type="Proteomes" id="UP000216984"/>
    </source>
</evidence>
<organism evidence="2 3">
    <name type="scientific">Marinobacter vinifirmus</name>
    <dbReference type="NCBI Taxonomy" id="355591"/>
    <lineage>
        <taxon>Bacteria</taxon>
        <taxon>Pseudomonadati</taxon>
        <taxon>Pseudomonadota</taxon>
        <taxon>Gammaproteobacteria</taxon>
        <taxon>Pseudomonadales</taxon>
        <taxon>Marinobacteraceae</taxon>
        <taxon>Marinobacter</taxon>
    </lineage>
</organism>
<evidence type="ECO:0000313" key="2">
    <source>
        <dbReference type="EMBL" id="OZC35090.1"/>
    </source>
</evidence>
<accession>A0A7Z1DUH7</accession>
<gene>
    <name evidence="2" type="ORF">B9Q17_07695</name>
</gene>
<name>A0A7Z1DUH7_9GAMM</name>
<comment type="caution">
    <text evidence="2">The sequence shown here is derived from an EMBL/GenBank/DDBJ whole genome shotgun (WGS) entry which is preliminary data.</text>
</comment>
<dbReference type="Proteomes" id="UP000216984">
    <property type="component" value="Unassembled WGS sequence"/>
</dbReference>
<reference evidence="2 3" key="1">
    <citation type="submission" date="2017-06" db="EMBL/GenBank/DDBJ databases">
        <title>Draft genome sequence of the halophilic bacterium Marinobacter vinifirmus FB1.</title>
        <authorList>
            <person name="Stepanov V.G."/>
            <person name="Roberts D.J."/>
            <person name="Fox G.E."/>
        </authorList>
    </citation>
    <scope>NUCLEOTIDE SEQUENCE [LARGE SCALE GENOMIC DNA]</scope>
    <source>
        <strain evidence="2 3">FB1</strain>
    </source>
</reference>
<feature type="transmembrane region" description="Helical" evidence="1">
    <location>
        <begin position="55"/>
        <end position="72"/>
    </location>
</feature>
<keyword evidence="1" id="KW-0812">Transmembrane</keyword>
<sequence length="75" mass="8877">MELLLVYAWWRSLCVQEKGEVFATESTEGHGKMKRKGLFCHEIHEKTRKEKIKSFFLFVVNLCSCFFVDFVAKNQ</sequence>
<keyword evidence="1" id="KW-0472">Membrane</keyword>
<keyword evidence="1" id="KW-1133">Transmembrane helix</keyword>
<protein>
    <submittedName>
        <fullName evidence="2">Uncharacterized protein</fullName>
    </submittedName>
</protein>
<dbReference type="AlphaFoldDB" id="A0A7Z1DUH7"/>
<keyword evidence="3" id="KW-1185">Reference proteome</keyword>
<proteinExistence type="predicted"/>
<dbReference type="EMBL" id="NEFY01000016">
    <property type="protein sequence ID" value="OZC35090.1"/>
    <property type="molecule type" value="Genomic_DNA"/>
</dbReference>
<evidence type="ECO:0000256" key="1">
    <source>
        <dbReference type="SAM" id="Phobius"/>
    </source>
</evidence>